<dbReference type="InterPro" id="IPR046836">
    <property type="entry name" value="RHS_C"/>
</dbReference>
<reference evidence="3 4" key="1">
    <citation type="journal article" date="2018" name="BMC Genomics">
        <title>Genomic comparison of Trypanosoma conorhini and Trypanosoma rangeli to Trypanosoma cruzi strains of high and low virulence.</title>
        <authorList>
            <person name="Bradwell K.R."/>
            <person name="Koparde V.N."/>
            <person name="Matveyev A.V."/>
            <person name="Serrano M.G."/>
            <person name="Alves J.M."/>
            <person name="Parikh H."/>
            <person name="Huang B."/>
            <person name="Lee V."/>
            <person name="Espinosa-Alvarez O."/>
            <person name="Ortiz P.A."/>
            <person name="Costa-Martins A.G."/>
            <person name="Teixeira M.M."/>
            <person name="Buck G.A."/>
        </authorList>
    </citation>
    <scope>NUCLEOTIDE SEQUENCE [LARGE SCALE GENOMIC DNA]</scope>
    <source>
        <strain evidence="3 4">025E</strain>
    </source>
</reference>
<dbReference type="Proteomes" id="UP000284403">
    <property type="component" value="Unassembled WGS sequence"/>
</dbReference>
<dbReference type="GeneID" id="40323492"/>
<dbReference type="EMBL" id="MKKU01001356">
    <property type="protein sequence ID" value="RNE95872.1"/>
    <property type="molecule type" value="Genomic_DNA"/>
</dbReference>
<dbReference type="InterPro" id="IPR052980">
    <property type="entry name" value="Crinkler_effector"/>
</dbReference>
<gene>
    <name evidence="3" type="ORF">Tco025E_09881</name>
</gene>
<feature type="non-terminal residue" evidence="3">
    <location>
        <position position="1"/>
    </location>
</feature>
<dbReference type="InterPro" id="IPR046835">
    <property type="entry name" value="RHS_N"/>
</dbReference>
<evidence type="ECO:0000313" key="4">
    <source>
        <dbReference type="Proteomes" id="UP000284403"/>
    </source>
</evidence>
<protein>
    <submittedName>
        <fullName evidence="3">Retrotransposon hot spot (RHS) protein</fullName>
    </submittedName>
</protein>
<dbReference type="PANTHER" id="PTHR33129">
    <property type="entry name" value="PROTEIN KINASE DOMAIN-CONTAINING PROTEIN-RELATED"/>
    <property type="match status" value="1"/>
</dbReference>
<accession>A0A3R7JUX6</accession>
<keyword evidence="4" id="KW-1185">Reference proteome</keyword>
<dbReference type="AlphaFoldDB" id="A0A3R7JUX6"/>
<feature type="domain" description="Retrotransposon hot spot protein N-terminal" evidence="2">
    <location>
        <begin position="3"/>
        <end position="108"/>
    </location>
</feature>
<sequence>GLYDSVLNAQCSHVLEFHEGEGSNRRVRMEVKAGQPPAQLWDYTVQVRTLLPVEDAEQFIAPRPRLMILTSEKGWPYSLKQGRGIVDCYINREVQRVWRIVQGDLEGEFGTEDLTQFDVRRRLLIGTPGIGKSMNAGSYLLYRLLHYDIAKLQVVAYCFGGDLAFVFDKEEKTVTVYEGELNVKRVVRRLDWQRKLKGYIIYDVARHSCGPSDTFPTPKSWGFILLSSPNEENFKAWEKQATAARIVMNCPDENDVKAMCAWETRTASAEDQRNYWEKIKKRMYYVGPIPRSIFEDISYGNHRGVTAGVVGMIKASNAHNYLFIWCGNVACG</sequence>
<name>A0A3R7JUX6_9TRYP</name>
<organism evidence="3 4">
    <name type="scientific">Trypanosoma conorhini</name>
    <dbReference type="NCBI Taxonomy" id="83891"/>
    <lineage>
        <taxon>Eukaryota</taxon>
        <taxon>Discoba</taxon>
        <taxon>Euglenozoa</taxon>
        <taxon>Kinetoplastea</taxon>
        <taxon>Metakinetoplastina</taxon>
        <taxon>Trypanosomatida</taxon>
        <taxon>Trypanosomatidae</taxon>
        <taxon>Trypanosoma</taxon>
    </lineage>
</organism>
<feature type="domain" description="Retrotransposon hot spot protein,C-terminal" evidence="1">
    <location>
        <begin position="123"/>
        <end position="321"/>
    </location>
</feature>
<dbReference type="Pfam" id="PF07999">
    <property type="entry name" value="RHSP"/>
    <property type="match status" value="1"/>
</dbReference>
<evidence type="ECO:0000313" key="3">
    <source>
        <dbReference type="EMBL" id="RNE95872.1"/>
    </source>
</evidence>
<proteinExistence type="predicted"/>
<dbReference type="InterPro" id="IPR006518">
    <property type="entry name" value="Trypano_RHS"/>
</dbReference>
<dbReference type="OrthoDB" id="250622at2759"/>
<dbReference type="PANTHER" id="PTHR33129:SF3">
    <property type="entry name" value="HOT SPOT (RHS) PROTEIN, PUTATIVE-RELATED"/>
    <property type="match status" value="1"/>
</dbReference>
<evidence type="ECO:0000259" key="2">
    <source>
        <dbReference type="Pfam" id="PF20445"/>
    </source>
</evidence>
<evidence type="ECO:0000259" key="1">
    <source>
        <dbReference type="Pfam" id="PF07999"/>
    </source>
</evidence>
<dbReference type="NCBIfam" id="TIGR01631">
    <property type="entry name" value="Trypano_RHS"/>
    <property type="match status" value="1"/>
</dbReference>
<dbReference type="RefSeq" id="XP_029223182.1">
    <property type="nucleotide sequence ID" value="XM_029376684.1"/>
</dbReference>
<comment type="caution">
    <text evidence="3">The sequence shown here is derived from an EMBL/GenBank/DDBJ whole genome shotgun (WGS) entry which is preliminary data.</text>
</comment>
<dbReference type="Pfam" id="PF20445">
    <property type="entry name" value="RHS_N"/>
    <property type="match status" value="1"/>
</dbReference>